<dbReference type="PANTHER" id="PTHR37951:SF1">
    <property type="entry name" value="TYPE VI SECRETION SYSTEM COMPONENT TSSA1"/>
    <property type="match status" value="1"/>
</dbReference>
<accession>A0ABW1ATM8</accession>
<evidence type="ECO:0000313" key="3">
    <source>
        <dbReference type="EMBL" id="MFC5770514.1"/>
    </source>
</evidence>
<evidence type="ECO:0000259" key="2">
    <source>
        <dbReference type="Pfam" id="PF06812"/>
    </source>
</evidence>
<dbReference type="InterPro" id="IPR017740">
    <property type="entry name" value="TssA-like"/>
</dbReference>
<evidence type="ECO:0000256" key="1">
    <source>
        <dbReference type="SAM" id="MobiDB-lite"/>
    </source>
</evidence>
<sequence length="371" mass="40134">MSKKPAAPLPPTRAARYLRFLESVSATAPCGADLEYHPDLMVVQTRVMPQEAAQYGEFVAPREAVNWHEIETLVLALLEQGRDIRALVLLLRCRIQIAGAEGACQGLWLLAELLARYPDDIHPRRCVDGETDPVLQANALALLADVVEDMREIVVDDGTATRLTLRDIERAQAIPRAGDARDMESIRIQLAALHAGGRPELRALIECRIEIARIEAWARRMLMADAPDLARLTRLFQVFACFAAPDAGDGGEAPSGTDAPAMQATTADDAPGADTRAAEPAAPQASAAPPQMAKAPPDECAVATGGLPGAIASRGEALAHVRAARQWFESMEPSSPVADLLRQAERLTGRRYADIADAIPRDLLARWREDD</sequence>
<dbReference type="Proteomes" id="UP001595974">
    <property type="component" value="Unassembled WGS sequence"/>
</dbReference>
<dbReference type="InterPro" id="IPR010657">
    <property type="entry name" value="ImpA_N"/>
</dbReference>
<feature type="region of interest" description="Disordered" evidence="1">
    <location>
        <begin position="248"/>
        <end position="300"/>
    </location>
</feature>
<gene>
    <name evidence="3" type="ORF">ACFPTN_14115</name>
</gene>
<name>A0ABW1ATM8_9RHOO</name>
<dbReference type="Pfam" id="PF06812">
    <property type="entry name" value="ImpA_N"/>
    <property type="match status" value="1"/>
</dbReference>
<organism evidence="3 4">
    <name type="scientific">Thauera sinica</name>
    <dbReference type="NCBI Taxonomy" id="2665146"/>
    <lineage>
        <taxon>Bacteria</taxon>
        <taxon>Pseudomonadati</taxon>
        <taxon>Pseudomonadota</taxon>
        <taxon>Betaproteobacteria</taxon>
        <taxon>Rhodocyclales</taxon>
        <taxon>Zoogloeaceae</taxon>
        <taxon>Thauera</taxon>
    </lineage>
</organism>
<comment type="caution">
    <text evidence="3">The sequence shown here is derived from an EMBL/GenBank/DDBJ whole genome shotgun (WGS) entry which is preliminary data.</text>
</comment>
<dbReference type="EMBL" id="JBHSOG010000051">
    <property type="protein sequence ID" value="MFC5770514.1"/>
    <property type="molecule type" value="Genomic_DNA"/>
</dbReference>
<proteinExistence type="predicted"/>
<dbReference type="PANTHER" id="PTHR37951">
    <property type="entry name" value="CYTOPLASMIC PROTEIN-RELATED"/>
    <property type="match status" value="1"/>
</dbReference>
<dbReference type="RefSeq" id="WP_096447227.1">
    <property type="nucleotide sequence ID" value="NZ_JBHSOG010000051.1"/>
</dbReference>
<feature type="compositionally biased region" description="Low complexity" evidence="1">
    <location>
        <begin position="264"/>
        <end position="295"/>
    </location>
</feature>
<reference evidence="4" key="1">
    <citation type="journal article" date="2019" name="Int. J. Syst. Evol. Microbiol.">
        <title>The Global Catalogue of Microorganisms (GCM) 10K type strain sequencing project: providing services to taxonomists for standard genome sequencing and annotation.</title>
        <authorList>
            <consortium name="The Broad Institute Genomics Platform"/>
            <consortium name="The Broad Institute Genome Sequencing Center for Infectious Disease"/>
            <person name="Wu L."/>
            <person name="Ma J."/>
        </authorList>
    </citation>
    <scope>NUCLEOTIDE SEQUENCE [LARGE SCALE GENOMIC DNA]</scope>
    <source>
        <strain evidence="4">SHR3</strain>
    </source>
</reference>
<feature type="domain" description="ImpA N-terminal" evidence="2">
    <location>
        <begin position="21"/>
        <end position="144"/>
    </location>
</feature>
<evidence type="ECO:0000313" key="4">
    <source>
        <dbReference type="Proteomes" id="UP001595974"/>
    </source>
</evidence>
<protein>
    <submittedName>
        <fullName evidence="3">ImpA family type VI secretion system protein</fullName>
    </submittedName>
</protein>
<keyword evidence="4" id="KW-1185">Reference proteome</keyword>